<feature type="domain" description="CCHC-type" evidence="3">
    <location>
        <begin position="134"/>
        <end position="149"/>
    </location>
</feature>
<dbReference type="InterPro" id="IPR001878">
    <property type="entry name" value="Znf_CCHC"/>
</dbReference>
<proteinExistence type="predicted"/>
<evidence type="ECO:0000313" key="4">
    <source>
        <dbReference type="EMBL" id="GFD07028.1"/>
    </source>
</evidence>
<name>A0A699TC54_TANCI</name>
<feature type="compositionally biased region" description="Basic and acidic residues" evidence="2">
    <location>
        <begin position="42"/>
        <end position="52"/>
    </location>
</feature>
<dbReference type="PANTHER" id="PTHR23002">
    <property type="entry name" value="ZINC FINGER CCHC DOMAIN CONTAINING PROTEIN"/>
    <property type="match status" value="1"/>
</dbReference>
<dbReference type="EMBL" id="BKCJ011228832">
    <property type="protein sequence ID" value="GFD07028.1"/>
    <property type="molecule type" value="Genomic_DNA"/>
</dbReference>
<dbReference type="GO" id="GO:0003676">
    <property type="term" value="F:nucleic acid binding"/>
    <property type="evidence" value="ECO:0007669"/>
    <property type="project" value="InterPro"/>
</dbReference>
<dbReference type="GO" id="GO:0008270">
    <property type="term" value="F:zinc ion binding"/>
    <property type="evidence" value="ECO:0007669"/>
    <property type="project" value="UniProtKB-KW"/>
</dbReference>
<evidence type="ECO:0000259" key="3">
    <source>
        <dbReference type="PROSITE" id="PS50158"/>
    </source>
</evidence>
<feature type="domain" description="CCHC-type" evidence="3">
    <location>
        <begin position="108"/>
        <end position="124"/>
    </location>
</feature>
<dbReference type="InterPro" id="IPR051714">
    <property type="entry name" value="Znf_CCHC_NABP"/>
</dbReference>
<sequence length="181" mass="19877">YVRGLPDMIYGSVVASKPKTMQEAIEIGTELMDKKVLTFAERETTSKRKLENTSRTTRNQQQQQQHSNKRQNTGRVYTTASGGKKQYGGSKPLCAKCNYHDDGPCAPKCHNCNKIGHIARDCRRGTGSGQKSGCYECGVQGHFKRECPKLKNNNHQGNQGGRDNASARVYAVGRAGADPDA</sequence>
<accession>A0A699TC54</accession>
<evidence type="ECO:0000256" key="2">
    <source>
        <dbReference type="SAM" id="MobiDB-lite"/>
    </source>
</evidence>
<comment type="caution">
    <text evidence="4">The sequence shown here is derived from an EMBL/GenBank/DDBJ whole genome shotgun (WGS) entry which is preliminary data.</text>
</comment>
<dbReference type="InterPro" id="IPR036875">
    <property type="entry name" value="Znf_CCHC_sf"/>
</dbReference>
<keyword evidence="1" id="KW-0863">Zinc-finger</keyword>
<dbReference type="Gene3D" id="4.10.60.10">
    <property type="entry name" value="Zinc finger, CCHC-type"/>
    <property type="match status" value="1"/>
</dbReference>
<dbReference type="AlphaFoldDB" id="A0A699TC54"/>
<reference evidence="4" key="1">
    <citation type="journal article" date="2019" name="Sci. Rep.">
        <title>Draft genome of Tanacetum cinerariifolium, the natural source of mosquito coil.</title>
        <authorList>
            <person name="Yamashiro T."/>
            <person name="Shiraishi A."/>
            <person name="Satake H."/>
            <person name="Nakayama K."/>
        </authorList>
    </citation>
    <scope>NUCLEOTIDE SEQUENCE</scope>
</reference>
<organism evidence="4">
    <name type="scientific">Tanacetum cinerariifolium</name>
    <name type="common">Dalmatian daisy</name>
    <name type="synonym">Chrysanthemum cinerariifolium</name>
    <dbReference type="NCBI Taxonomy" id="118510"/>
    <lineage>
        <taxon>Eukaryota</taxon>
        <taxon>Viridiplantae</taxon>
        <taxon>Streptophyta</taxon>
        <taxon>Embryophyta</taxon>
        <taxon>Tracheophyta</taxon>
        <taxon>Spermatophyta</taxon>
        <taxon>Magnoliopsida</taxon>
        <taxon>eudicotyledons</taxon>
        <taxon>Gunneridae</taxon>
        <taxon>Pentapetalae</taxon>
        <taxon>asterids</taxon>
        <taxon>campanulids</taxon>
        <taxon>Asterales</taxon>
        <taxon>Asteraceae</taxon>
        <taxon>Asteroideae</taxon>
        <taxon>Anthemideae</taxon>
        <taxon>Anthemidinae</taxon>
        <taxon>Tanacetum</taxon>
    </lineage>
</organism>
<keyword evidence="1" id="KW-0479">Metal-binding</keyword>
<evidence type="ECO:0000256" key="1">
    <source>
        <dbReference type="PROSITE-ProRule" id="PRU00047"/>
    </source>
</evidence>
<dbReference type="SUPFAM" id="SSF57756">
    <property type="entry name" value="Retrovirus zinc finger-like domains"/>
    <property type="match status" value="1"/>
</dbReference>
<feature type="region of interest" description="Disordered" evidence="2">
    <location>
        <begin position="42"/>
        <end position="87"/>
    </location>
</feature>
<protein>
    <recommendedName>
        <fullName evidence="3">CCHC-type domain-containing protein</fullName>
    </recommendedName>
</protein>
<feature type="non-terminal residue" evidence="4">
    <location>
        <position position="181"/>
    </location>
</feature>
<gene>
    <name evidence="4" type="ORF">Tci_878997</name>
</gene>
<feature type="compositionally biased region" description="Low complexity" evidence="2">
    <location>
        <begin position="53"/>
        <end position="73"/>
    </location>
</feature>
<dbReference type="PROSITE" id="PS50158">
    <property type="entry name" value="ZF_CCHC"/>
    <property type="match status" value="2"/>
</dbReference>
<keyword evidence="1" id="KW-0862">Zinc</keyword>
<feature type="non-terminal residue" evidence="4">
    <location>
        <position position="1"/>
    </location>
</feature>
<dbReference type="SMART" id="SM00343">
    <property type="entry name" value="ZnF_C2HC"/>
    <property type="match status" value="2"/>
</dbReference>
<dbReference type="Pfam" id="PF00098">
    <property type="entry name" value="zf-CCHC"/>
    <property type="match status" value="2"/>
</dbReference>